<protein>
    <submittedName>
        <fullName evidence="1">Cro/Cl family transcriptional regulator</fullName>
    </submittedName>
</protein>
<comment type="caution">
    <text evidence="1">The sequence shown here is derived from an EMBL/GenBank/DDBJ whole genome shotgun (WGS) entry which is preliminary data.</text>
</comment>
<evidence type="ECO:0000313" key="2">
    <source>
        <dbReference type="Proteomes" id="UP000433737"/>
    </source>
</evidence>
<reference evidence="1 2" key="1">
    <citation type="submission" date="2019-10" db="EMBL/GenBank/DDBJ databases">
        <authorList>
            <person name="Karimi E."/>
        </authorList>
    </citation>
    <scope>NUCLEOTIDE SEQUENCE [LARGE SCALE GENOMIC DNA]</scope>
    <source>
        <strain evidence="1">Pantoea sp. 111</strain>
    </source>
</reference>
<dbReference type="GO" id="GO:0003677">
    <property type="term" value="F:DNA binding"/>
    <property type="evidence" value="ECO:0007669"/>
    <property type="project" value="InterPro"/>
</dbReference>
<gene>
    <name evidence="1" type="ORF">PANT111_170168</name>
</gene>
<name>A0AAX3J5D0_9GAMM</name>
<proteinExistence type="predicted"/>
<evidence type="ECO:0000313" key="1">
    <source>
        <dbReference type="EMBL" id="VXB74278.1"/>
    </source>
</evidence>
<dbReference type="InterPro" id="IPR010982">
    <property type="entry name" value="Lambda_DNA-bd_dom_sf"/>
</dbReference>
<organism evidence="1 2">
    <name type="scientific">Pantoea brenneri</name>
    <dbReference type="NCBI Taxonomy" id="472694"/>
    <lineage>
        <taxon>Bacteria</taxon>
        <taxon>Pseudomonadati</taxon>
        <taxon>Pseudomonadota</taxon>
        <taxon>Gammaproteobacteria</taxon>
        <taxon>Enterobacterales</taxon>
        <taxon>Erwiniaceae</taxon>
        <taxon>Pantoea</taxon>
    </lineage>
</organism>
<dbReference type="Proteomes" id="UP000433737">
    <property type="component" value="Unassembled WGS sequence"/>
</dbReference>
<accession>A0AAX3J5D0</accession>
<dbReference type="AlphaFoldDB" id="A0AAX3J5D0"/>
<dbReference type="RefSeq" id="WP_159223506.1">
    <property type="nucleotide sequence ID" value="NZ_LR733469.1"/>
</dbReference>
<sequence>MNLITLGDVIKGVRVSVVADICGLTPKAVYKWIERGSLPRTEFTGETDYAGKIAKASGGKYSAAEIRRISKQQIAA</sequence>
<dbReference type="EMBL" id="CABWMH010000009">
    <property type="protein sequence ID" value="VXB74278.1"/>
    <property type="molecule type" value="Genomic_DNA"/>
</dbReference>
<dbReference type="Gene3D" id="1.10.260.40">
    <property type="entry name" value="lambda repressor-like DNA-binding domains"/>
    <property type="match status" value="1"/>
</dbReference>